<dbReference type="SMART" id="SM00822">
    <property type="entry name" value="PKS_KR"/>
    <property type="match status" value="3"/>
</dbReference>
<dbReference type="Pfam" id="PF00109">
    <property type="entry name" value="ketoacyl-synt"/>
    <property type="match status" value="3"/>
</dbReference>
<dbReference type="Gene3D" id="3.30.70.3290">
    <property type="match status" value="3"/>
</dbReference>
<dbReference type="InterPro" id="IPR020806">
    <property type="entry name" value="PKS_PP-bd"/>
</dbReference>
<dbReference type="Gene3D" id="1.10.1200.10">
    <property type="entry name" value="ACP-like"/>
    <property type="match status" value="3"/>
</dbReference>
<feature type="domain" description="Carrier" evidence="16">
    <location>
        <begin position="2985"/>
        <end position="3060"/>
    </location>
</feature>
<dbReference type="InterPro" id="IPR020807">
    <property type="entry name" value="PKS_DH"/>
</dbReference>
<dbReference type="SUPFAM" id="SSF47336">
    <property type="entry name" value="ACP-like"/>
    <property type="match status" value="3"/>
</dbReference>
<name>A0A221W449_9PSEU</name>
<feature type="active site" description="Proton donor; for dehydratase activity" evidence="14">
    <location>
        <position position="4177"/>
    </location>
</feature>
<dbReference type="Pfam" id="PF18369">
    <property type="entry name" value="PKS_DE"/>
    <property type="match status" value="1"/>
</dbReference>
<dbReference type="InterPro" id="IPR016035">
    <property type="entry name" value="Acyl_Trfase/lysoPLipase"/>
</dbReference>
<dbReference type="SUPFAM" id="SSF51735">
    <property type="entry name" value="NAD(P)-binding Rossmann-fold domains"/>
    <property type="match status" value="6"/>
</dbReference>
<evidence type="ECO:0000256" key="11">
    <source>
        <dbReference type="ARBA" id="ARBA00060622"/>
    </source>
</evidence>
<dbReference type="PANTHER" id="PTHR43775">
    <property type="entry name" value="FATTY ACID SYNTHASE"/>
    <property type="match status" value="1"/>
</dbReference>
<dbReference type="FunFam" id="1.10.1200.10:FF:000007">
    <property type="entry name" value="Probable polyketide synthase pks17"/>
    <property type="match status" value="3"/>
</dbReference>
<dbReference type="InterPro" id="IPR032821">
    <property type="entry name" value="PKS_assoc"/>
</dbReference>
<dbReference type="GO" id="GO:0047879">
    <property type="term" value="F:erythronolide synthase activity"/>
    <property type="evidence" value="ECO:0007669"/>
    <property type="project" value="UniProtKB-EC"/>
</dbReference>
<dbReference type="PROSITE" id="PS00012">
    <property type="entry name" value="PHOSPHOPANTETHEINE"/>
    <property type="match status" value="3"/>
</dbReference>
<dbReference type="InterPro" id="IPR057326">
    <property type="entry name" value="KR_dom"/>
</dbReference>
<evidence type="ECO:0000256" key="1">
    <source>
        <dbReference type="ARBA" id="ARBA00001957"/>
    </source>
</evidence>
<protein>
    <recommendedName>
        <fullName evidence="13">6-deoxyerythronolide-B synthase</fullName>
        <ecNumber evidence="13">2.3.1.94</ecNumber>
    </recommendedName>
</protein>
<evidence type="ECO:0000256" key="8">
    <source>
        <dbReference type="ARBA" id="ARBA00023315"/>
    </source>
</evidence>
<comment type="function">
    <text evidence="10">Involved in the biosynthesis of antibiotic erythromycin via the biosynthesis of its aglycone precursor, 6-deoxyerythronolide B (6-dEB).</text>
</comment>
<evidence type="ECO:0000313" key="20">
    <source>
        <dbReference type="Proteomes" id="UP000204221"/>
    </source>
</evidence>
<dbReference type="GO" id="GO:0033068">
    <property type="term" value="P:macrolide biosynthetic process"/>
    <property type="evidence" value="ECO:0007669"/>
    <property type="project" value="UniProtKB-ARBA"/>
</dbReference>
<reference evidence="19 20" key="1">
    <citation type="submission" date="2017-07" db="EMBL/GenBank/DDBJ databases">
        <title>Complete genome sequence of Actinoalloteichus hoggarensis DSM 45943, type strain of Actinoalloteichus hoggarensis.</title>
        <authorList>
            <person name="Ruckert C."/>
            <person name="Nouioui I."/>
            <person name="Willmese J."/>
            <person name="van Wezel G."/>
            <person name="Klenk H.-P."/>
            <person name="Kalinowski J."/>
            <person name="Zotchev S.B."/>
        </authorList>
    </citation>
    <scope>NUCLEOTIDE SEQUENCE [LARGE SCALE GENOMIC DNA]</scope>
    <source>
        <strain evidence="19 20">DSM 45943</strain>
    </source>
</reference>
<evidence type="ECO:0000256" key="2">
    <source>
        <dbReference type="ARBA" id="ARBA00022450"/>
    </source>
</evidence>
<dbReference type="InterPro" id="IPR016036">
    <property type="entry name" value="Malonyl_transacylase_ACP-bd"/>
</dbReference>
<dbReference type="CDD" id="cd08956">
    <property type="entry name" value="KR_3_FAS_SDR_x"/>
    <property type="match status" value="1"/>
</dbReference>
<dbReference type="PROSITE" id="PS52004">
    <property type="entry name" value="KS3_2"/>
    <property type="match status" value="3"/>
</dbReference>
<dbReference type="SUPFAM" id="SSF55048">
    <property type="entry name" value="Probable ACP-binding domain of malonyl-CoA ACP transacylase"/>
    <property type="match status" value="3"/>
</dbReference>
<keyword evidence="20" id="KW-1185">Reference proteome</keyword>
<comment type="subunit">
    <text evidence="12">Homodimer. Erythronolide synthase is composed of EryAI, EryAII and EryAIII multimodular (2 modules) polypeptides each coding for a functional synthase subunit which participates in 2 of the six FAS-like elongation steps required for formation of the polyketide. Module 1, 2, 3, 4, 5, and 6 participating in biosynthesis steps 1, 2, 3, 4, 5, and 6, respectively.</text>
</comment>
<dbReference type="Pfam" id="PF00550">
    <property type="entry name" value="PP-binding"/>
    <property type="match status" value="3"/>
</dbReference>
<accession>A0A221W449</accession>
<dbReference type="InterPro" id="IPR018201">
    <property type="entry name" value="Ketoacyl_synth_AS"/>
</dbReference>
<dbReference type="InterPro" id="IPR014043">
    <property type="entry name" value="Acyl_transferase_dom"/>
</dbReference>
<dbReference type="SUPFAM" id="SSF52151">
    <property type="entry name" value="FabD/lysophospholipase-like"/>
    <property type="match status" value="3"/>
</dbReference>
<evidence type="ECO:0000256" key="15">
    <source>
        <dbReference type="SAM" id="MobiDB-lite"/>
    </source>
</evidence>
<sequence>MVDEGKLRDYLKKVTADLRQTRQRLRQVEAGRHEPIAVVSMACRLPGGVDSPEDLWDVVATGRDVMSAWPEDRGFDAARFYDPDPERQGRSYVREGGFLTGAAGFDAGFFGLSPREALAMDPQQRLLLEVSWEAVERAGLAPDSLRGSGTGVFVGSSNQGYGAGVDGAVDGVEGHLLTGSSSAVLSGRIAYTFGFEGPAVTIDTMCSSSLVATHLAIRALRQQECSLALVGGATVMATPRNFVEFSRQRGLAPDGRCKPFAEAADGTAWSEGVGVLLLERLSDARRNGHRVLAVLRGSATNQDGASNGLTAPSGPAQQRVIREALRDAGLSPAEIDAVEAHGTGTELGDPIEVQALLATYGQHREDDRPLLLGSVKSNIGHAQAASGVAGIIKTVLSLQHATVPATLHVDRPTSHVDWASGRVELVTEPTAWPETGAPRRSGVSSFGGSGTNAHVIVEQAPEAEHGAGPEQAAGPETAAGRAAASEPARPADSAHPEPLPWLLSARSAAALPAQADRLIEHVRTHEPAPLDTAFTLATARDAMEHRAVVVAAESAELFSAAGALAEGGADPALVTGVTGPTGRLALVFPGQGSQWVGMGRDLLVSSPVFAARFAECAEALGEWVDFAPLAALGDEGLLSRVDVVQPLLFAVLVSLAAVWESFGVAPDAVVGHSQGEIAAAVVAGGLSLADGARVVCVRSRLIAQTLAGHGGMLSVALSEADVRTRLAGFEGVSVAAVNGPSSVVVSGDAAPLAEFAAACDADGVRVRWIPVDYASHSVQVERIETDLSAALAGITPRSSDVGFLSTVTGDWLDTAELTPEYWYRSLRQTVRFHPAITALVDQGYTGFVESSPHPVLTMAIQDAVDDAGIEHALVTGTLRRDDGGPRRLYDSLAQAWTRGYPVDWTPAFGDHARRVPLPTYAFQHDRYWLDAIRPAAAGTAPPADADFWQAVDDEDLDTLARDLAVAPTALAEVLPALSARRARQRRDTTLDRWRYGITWRPRTQSPRPARTGDWLLVRTEDDADRAATLRDGLAAAGATVRELVLDAADERGREALAARLRDLDAAGATGVLSLLAADQRPDAEHIGLTTGLTGGLGLFQALSDVGGAARLWIVTRESAATGRGDAVRNPEDAAFWGLGRVIALEHPDRWGGLVDLPADLDAATVRSLVGILADPGAEDQFAVRDGAVFLRRLVRLPIGDAVPPRRWTPRGTALITGGTGGLGAHTARWLARGGAEHLVLTNRRGDAAPGAAELSAELTALGARVTIVACDVADLAALTELVDGLTRDGEEIRTVVHTAGIGLLVPLADTSTADFAEGARAKLVGARNLDALFAEDTLDAFVLCSSVAGVWGSGDHGAYAAANSYVDALAEHRRARGLAGTSIAWGIWSPDGGGMAVDIVQEQLRWRGITFMDPGLAVAGMQQALDHDEAFVAVADVDWDRFVPVFTAARDRPLLAEVPEVRDILAADAAPVADGGQDDELVRRLRASDPAEQDWLLLDLVRTQVAVVLGHDGPETVDTGRAFRDLGFDSLIAVELRNRLNAATGLRLPATIVFDHPTAAALAENLRTALLGERAAAPVAVPQAARAEVDDDPIAIVAMACRFPGDVTTPEQLWELLTEGGDAISDFPTDRGWNVAELYDPDADRQGTSYVRTGGFLRGAGDFDPGFFGISPREALAMDPQQRMIMEVAWETVERAGIDPHSLRGSSTGVFVGAAYQGYGNDLPELPEGAEGHLVTGTATSVLSGRVSYTLGLEGPAITLDTGCSASLVALHLAADAVRRGECTLALAGGVAVMYGPDGFIGFSRQRGLARDGRCKAFGAGADGMALAEGAGLVLVERLSQARRAGRRVLGLLRGSAINQDGASNGLSAPNGLAQQRVIRQALANAGLASSEIDVVEAHGTGTSLGDPIEAQALLATYGRERPAGRPLWLGSVKSNLGHTQAASGMGGLIKMLLALRHSTLPRTLHADEPTTHVDWSAGDIRLLTEPRPWLGEGRPRRAGISSFGVSGTNAHLVIEEPPAEADEPRRIAPPAEAIVPWPVSGRTDPALRAQAAALLDRLAAAESSADSDSADTPDTVPTAVDVGFSLATTRASLDRRAVVVGAGETALRDGMGLLADGGATPDVVTGTADVAGRVAFVFPGQGSQWTGMAVELLASSEVFAARFAECAAAVEEHADFAALAALSDEDLLARVDVVQPLLFAVLVSLAEVWRAHGVEPQAVVGHSQGEIAAAVVAGGLSVADGARIVCLRSRLIAEELAGAGGMLSLALPADDVRGRIDRFGTRVSIAAVNGPAAVVVSGEPTALDELLAECEADGVRARRIPVDYASHSAQVERIQDRLIAALAGISPRTGTVPFFSTVVGDWLDTAELDARYWYRGLRASVRFDTAIGALARQGFGGFVETSPHPVLTMAVQDTLETADLPSPTAVVGTLRRGEGGRHRLLTSLAEAWVRGLPVDWAPVFAEFDPRAVALPTYAFQRQRFWLAAENPARRTRSGPAADGRRYRVAWQPIEAPEAAPAGAWLLVAPAEDDVHEPLAAALRARGVDLRVLPVDGAGDRATLARRLREVDDERPLVGVLGLLGSAEEPAEQGSATPIGLIATLTLLQALGDSGIAAPLWTLSTGAVATAPAEPLTAPLQALGWGLGRIASREHPDRWGGMIDLPADRDEDTTDLLCAALSGVGGEDQLAVRGRGLLARRLVRAEPAAAAVPWSPSGTVLVTGGTGSFGSRTARWLAAEGAEHLVLVSRRGAAADGAEELAAGLRDQGVEVTLAACDVADRAALAALLDSLPGPLTAVVHAAGLVDDGVLDTLSPDRVAGVLRAKLDAARNLHESTRHHDLDAFVLFSSLAGTLGGPGQGAYAAANAYLDALAEHRHALGLPATAVAWGALAGGGLVDEAAAARFRRTGMGLLEPDVALHELGRAVAGDLPVLAVADIDWPRYGPTLTASRPDPTLHGLPEARPAAPSTAETGLAGELRALPAAERSARLLDSVRALAAVALGYPDATAVDPDRAFRDLGFDSLTAVDLRNRVAEHTGLRLPVTLVFDHPTATALARHLEAELLGADAAADTAAGDVTRGAATAEADDPVVIVGIGCRFPGGVESPADLWRLVDEERDAISPLPTDRGWALEESYHPDPDHPGTFYTTGGGFLQDAGEFDAPFFGVSPREALAIDPQQRLLLETSWEAFESAGIDPGGARGERVGVFVGSNYHDYASRSGQAPDGLEGYLATGSAGSVASGRIAYLFGFEGPALTVDTACSSSLVALHLAADAVRRGECTMALAGGVTVISTLDTFVEFSRQRALAPDGRCKAFGAEADGAGWAEGAGMLLVERLSDARRHGHPVLAVVRGSAMNSDGASNGMTAPSGPAQQRVIRQALTNAGVTAADVDVVEAHGTGTSLGDPIEAQALLATYGHDRPAERPLWLGSVKSNLGHTQAASGLAGVIKMVMAFRHERLPRTLHADEPSPHIDWSSGAVRLLTESRPWAADAKPRRAAVSSFGISGTNVHVVLEQTHEPEPVAPESTGTALGAGAPAWVLSARSAAALRGQAARLLDVVDRHPGLDPADVAWSLATGRAQFEHRAVIAGGDPAALRALADGDVAPGLTTGIAARGRLAFLFTGQGAQRAGMGRDLYAAAPVFAAAFDEVCARADHELARPLREVVFADPDGEDAALLDRTEYTQIALFAVEVALFRLFESCGVRPDYLLGHSIGEIAAAHLAGVFSLADACRLVLARGRLMQALPPGGAMVSVLAAEDEVRPLLVGREHEADLAAVNGAQSVVVSGTVAAVDAVAAELERLGRKTRRLRVAQAFHSPLMDAVLTEFAEIAAGIDYSPPRIGVVSNVTGALADGDDLCTPEYWVRHVRSAVRFGDGIRTLTGLGVTAFAELGPDGVLIALAQDDPDALPRGAAAVPTLRRDRTDREAVGAALAELHVRGVALDRAEVFGRPGARRVELPTYAFQRDRYWLEITSKTAGESGLAPTGHPLLGSTTELAADGTVLCTGRISTQYQPWLAEHRVSGTILFPGTAFLELALAAGETAGAGAVEELTLRTPLVLGDGDAVRLQLVLAPADEAGRRAITVHTRPDVGAGDWTCHATGFLGAASPTPGAQTTDWPPPGAQPVDVADLYERCAANGFDYGPMFRGLRAAWRLGADVLAEIALPEGRESAAADFGLHPALLDAALHTIAFEDPESGGTLPFSWDDVTLHATGASALRVRLSPTATDTVALTATDAAGLPVLTVSALRLRPLPAAELLAARPTGTDSLYRLDWPVLPVPASTPGHWGLLSDADGADGITLPGLERFAGVAEVAAATAPPQAVFADFSASSVAAASLPAAVRAATRRALASTQAWLAEDRLGGTPLIVLTRRACAVGSEHADPVGAAVHGLLRTAQSEHPDRFVLLDVDTDEPSPAVIAAALASGEPQLALRGAEVRVPRLVPARTIPSAQTARPAEPAGTGTASRPWSDRGTTLITGATGTLGRALARHLVAERGVRDLLLTSLRGPAAPGAAGLVAELTGLGARVRLVACDAADRAALAETLATVPAEHPLTAVVHVAGVLDDGVLTALTPERLDTALRPKVDAVVNLHELTADLDLEAFVLYSSLAGTLGGTGQGNYAAANAFLDAFAGHRQALGLPAQSLVWGLWAEASGMTGKLDRADLARMARGGLAPMSTVEAFALFDLATAGDEAVLVPARLAARTSTDGVVPPALRASTPARPRSAASTAAPASGAGLAEQLAPLTTEERHELLVDVVRAEAARVLGIADAEDVDAERGFLDLGFDSLTAVELRNRLAVVTGLRLPATLLFDYPTPAALAGHLRDETAPATGGLADALVGVAALERALPALEGTSADRAELAGRLRGLLAALDETAAGQGRVDPAIDAASDDEIFDLIDNELGIS</sequence>
<comment type="catalytic activity">
    <reaction evidence="9">
        <text>6 (S)-methylmalonyl-CoA + propanoyl-CoA + 6 NADPH + 12 H(+) = 6-deoxyerythronolide B + 6 CO2 + 6 NADP(+) + 7 CoA + H2O</text>
        <dbReference type="Rhea" id="RHEA:23068"/>
        <dbReference type="ChEBI" id="CHEBI:15377"/>
        <dbReference type="ChEBI" id="CHEBI:15378"/>
        <dbReference type="ChEBI" id="CHEBI:16089"/>
        <dbReference type="ChEBI" id="CHEBI:16526"/>
        <dbReference type="ChEBI" id="CHEBI:57287"/>
        <dbReference type="ChEBI" id="CHEBI:57327"/>
        <dbReference type="ChEBI" id="CHEBI:57392"/>
        <dbReference type="ChEBI" id="CHEBI:57783"/>
        <dbReference type="ChEBI" id="CHEBI:58349"/>
        <dbReference type="EC" id="2.3.1.94"/>
    </reaction>
</comment>
<evidence type="ECO:0000256" key="13">
    <source>
        <dbReference type="ARBA" id="ARBA00066981"/>
    </source>
</evidence>
<dbReference type="OrthoDB" id="9778690at2"/>
<dbReference type="InterPro" id="IPR036291">
    <property type="entry name" value="NAD(P)-bd_dom_sf"/>
</dbReference>
<evidence type="ECO:0000256" key="6">
    <source>
        <dbReference type="ARBA" id="ARBA00023194"/>
    </source>
</evidence>
<feature type="domain" description="Ketosynthase family 3 (KS3)" evidence="17">
    <location>
        <begin position="1591"/>
        <end position="2017"/>
    </location>
</feature>
<dbReference type="Pfam" id="PF00698">
    <property type="entry name" value="Acyl_transf_1"/>
    <property type="match status" value="3"/>
</dbReference>
<dbReference type="InterPro" id="IPR014030">
    <property type="entry name" value="Ketoacyl_synth_N"/>
</dbReference>
<dbReference type="NCBIfam" id="NF045894">
    <property type="entry name" value="PKS_plus_SDR"/>
    <property type="match status" value="1"/>
</dbReference>
<dbReference type="EMBL" id="CP022521">
    <property type="protein sequence ID" value="ASO20652.1"/>
    <property type="molecule type" value="Genomic_DNA"/>
</dbReference>
<dbReference type="GO" id="GO:0004315">
    <property type="term" value="F:3-oxoacyl-[acyl-carrier-protein] synthase activity"/>
    <property type="evidence" value="ECO:0007669"/>
    <property type="project" value="InterPro"/>
</dbReference>
<dbReference type="Gene3D" id="3.10.129.110">
    <property type="entry name" value="Polyketide synthase dehydratase"/>
    <property type="match status" value="1"/>
</dbReference>
<feature type="region of interest" description="Disordered" evidence="15">
    <location>
        <begin position="463"/>
        <end position="498"/>
    </location>
</feature>
<dbReference type="Pfam" id="PF08659">
    <property type="entry name" value="KR"/>
    <property type="match status" value="3"/>
</dbReference>
<dbReference type="GO" id="GO:0006633">
    <property type="term" value="P:fatty acid biosynthetic process"/>
    <property type="evidence" value="ECO:0007669"/>
    <property type="project" value="InterPro"/>
</dbReference>
<dbReference type="CDD" id="cd00833">
    <property type="entry name" value="PKS"/>
    <property type="match status" value="3"/>
</dbReference>
<keyword evidence="3" id="KW-0597">Phosphoprotein</keyword>
<dbReference type="Pfam" id="PF21089">
    <property type="entry name" value="PKS_DH_N"/>
    <property type="match status" value="1"/>
</dbReference>
<evidence type="ECO:0000259" key="18">
    <source>
        <dbReference type="PROSITE" id="PS52019"/>
    </source>
</evidence>
<feature type="region of interest" description="Disordered" evidence="15">
    <location>
        <begin position="431"/>
        <end position="451"/>
    </location>
</feature>
<dbReference type="InterPro" id="IPR016039">
    <property type="entry name" value="Thiolase-like"/>
</dbReference>
<dbReference type="Pfam" id="PF16197">
    <property type="entry name" value="KAsynt_C_assoc"/>
    <property type="match status" value="3"/>
</dbReference>
<dbReference type="InterPro" id="IPR050091">
    <property type="entry name" value="PKS_NRPS_Biosynth_Enz"/>
</dbReference>
<dbReference type="InterPro" id="IPR013968">
    <property type="entry name" value="PKS_KR"/>
</dbReference>
<dbReference type="InterPro" id="IPR049900">
    <property type="entry name" value="PKS_mFAS_DH"/>
</dbReference>
<dbReference type="Gene3D" id="3.40.50.720">
    <property type="entry name" value="NAD(P)-binding Rossmann-like Domain"/>
    <property type="match status" value="3"/>
</dbReference>
<dbReference type="Pfam" id="PF02801">
    <property type="entry name" value="Ketoacyl-synt_C"/>
    <property type="match status" value="3"/>
</dbReference>
<feature type="domain" description="PKS/mFAS DH" evidence="18">
    <location>
        <begin position="3981"/>
        <end position="4252"/>
    </location>
</feature>
<feature type="region of interest" description="Disordered" evidence="15">
    <location>
        <begin position="4704"/>
        <end position="4727"/>
    </location>
</feature>
<dbReference type="CDD" id="cd08952">
    <property type="entry name" value="KR_1_SDR_x"/>
    <property type="match status" value="2"/>
</dbReference>
<keyword evidence="2" id="KW-0596">Phosphopantetheine</keyword>
<proteinExistence type="predicted"/>
<feature type="region of interest" description="N-terminal hotdog fold" evidence="14">
    <location>
        <begin position="3981"/>
        <end position="4104"/>
    </location>
</feature>
<feature type="domain" description="Carrier" evidence="16">
    <location>
        <begin position="1495"/>
        <end position="1570"/>
    </location>
</feature>
<evidence type="ECO:0000256" key="5">
    <source>
        <dbReference type="ARBA" id="ARBA00022737"/>
    </source>
</evidence>
<gene>
    <name evidence="19" type="primary">eryA4</name>
    <name evidence="19" type="ORF">AHOG_15105</name>
</gene>
<feature type="compositionally biased region" description="Low complexity" evidence="15">
    <location>
        <begin position="472"/>
        <end position="493"/>
    </location>
</feature>
<dbReference type="InterPro" id="IPR009081">
    <property type="entry name" value="PP-bd_ACP"/>
</dbReference>
<dbReference type="Pfam" id="PF14765">
    <property type="entry name" value="PS-DH"/>
    <property type="match status" value="1"/>
</dbReference>
<evidence type="ECO:0000259" key="16">
    <source>
        <dbReference type="PROSITE" id="PS50075"/>
    </source>
</evidence>
<dbReference type="Gene3D" id="6.10.140.1830">
    <property type="match status" value="1"/>
</dbReference>
<dbReference type="InterPro" id="IPR042104">
    <property type="entry name" value="PKS_dehydratase_sf"/>
</dbReference>
<dbReference type="InterPro" id="IPR049552">
    <property type="entry name" value="PKS_DH_N"/>
</dbReference>
<dbReference type="InterPro" id="IPR036736">
    <property type="entry name" value="ACP-like_sf"/>
</dbReference>
<keyword evidence="4 19" id="KW-0808">Transferase</keyword>
<evidence type="ECO:0000259" key="17">
    <source>
        <dbReference type="PROSITE" id="PS52004"/>
    </source>
</evidence>
<dbReference type="PROSITE" id="PS52019">
    <property type="entry name" value="PKS_MFAS_DH"/>
    <property type="match status" value="1"/>
</dbReference>
<dbReference type="PROSITE" id="PS00606">
    <property type="entry name" value="KS3_1"/>
    <property type="match status" value="2"/>
</dbReference>
<evidence type="ECO:0000256" key="7">
    <source>
        <dbReference type="ARBA" id="ARBA00023268"/>
    </source>
</evidence>
<feature type="active site" description="Proton acceptor; for dehydratase activity" evidence="14">
    <location>
        <position position="4013"/>
    </location>
</feature>
<dbReference type="EC" id="2.3.1.94" evidence="13"/>
<evidence type="ECO:0000313" key="19">
    <source>
        <dbReference type="EMBL" id="ASO20652.1"/>
    </source>
</evidence>
<dbReference type="InterPro" id="IPR015083">
    <property type="entry name" value="NorB/c/GfsB-D-like_docking"/>
</dbReference>
<evidence type="ECO:0000256" key="4">
    <source>
        <dbReference type="ARBA" id="ARBA00022679"/>
    </source>
</evidence>
<feature type="region of interest" description="C-terminal hotdog fold" evidence="14">
    <location>
        <begin position="4116"/>
        <end position="4252"/>
    </location>
</feature>
<dbReference type="Gene3D" id="3.40.47.10">
    <property type="match status" value="3"/>
</dbReference>
<dbReference type="InterPro" id="IPR006162">
    <property type="entry name" value="Ppantetheine_attach_site"/>
</dbReference>
<evidence type="ECO:0000256" key="3">
    <source>
        <dbReference type="ARBA" id="ARBA00022553"/>
    </source>
</evidence>
<feature type="region of interest" description="Disordered" evidence="15">
    <location>
        <begin position="4441"/>
        <end position="4465"/>
    </location>
</feature>
<dbReference type="SMART" id="SM00825">
    <property type="entry name" value="PKS_KS"/>
    <property type="match status" value="3"/>
</dbReference>
<feature type="domain" description="Carrier" evidence="16">
    <location>
        <begin position="4744"/>
        <end position="4819"/>
    </location>
</feature>
<dbReference type="FunFam" id="3.40.47.10:FF:000019">
    <property type="entry name" value="Polyketide synthase type I"/>
    <property type="match status" value="3"/>
</dbReference>
<dbReference type="InterPro" id="IPR001227">
    <property type="entry name" value="Ac_transferase_dom_sf"/>
</dbReference>
<dbReference type="InterPro" id="IPR014031">
    <property type="entry name" value="Ketoacyl_synth_C"/>
</dbReference>
<evidence type="ECO:0000256" key="10">
    <source>
        <dbReference type="ARBA" id="ARBA00060158"/>
    </source>
</evidence>
<evidence type="ECO:0000256" key="14">
    <source>
        <dbReference type="PROSITE-ProRule" id="PRU01363"/>
    </source>
</evidence>
<dbReference type="KEGG" id="ahg:AHOG_15105"/>
<dbReference type="InterPro" id="IPR020841">
    <property type="entry name" value="PKS_Beta-ketoAc_synthase_dom"/>
</dbReference>
<dbReference type="SMART" id="SM00826">
    <property type="entry name" value="PKS_DH"/>
    <property type="match status" value="1"/>
</dbReference>
<comment type="cofactor">
    <cofactor evidence="1">
        <name>pantetheine 4'-phosphate</name>
        <dbReference type="ChEBI" id="CHEBI:47942"/>
    </cofactor>
</comment>
<feature type="region of interest" description="Disordered" evidence="15">
    <location>
        <begin position="2946"/>
        <end position="2965"/>
    </location>
</feature>
<dbReference type="Gene3D" id="3.40.366.10">
    <property type="entry name" value="Malonyl-Coenzyme A Acyl Carrier Protein, domain 2"/>
    <property type="match status" value="3"/>
</dbReference>
<keyword evidence="6" id="KW-0045">Antibiotic biosynthesis</keyword>
<keyword evidence="8 19" id="KW-0012">Acyltransferase</keyword>
<feature type="domain" description="Ketosynthase family 3 (KS3)" evidence="17">
    <location>
        <begin position="33"/>
        <end position="459"/>
    </location>
</feature>
<dbReference type="SMART" id="SM00827">
    <property type="entry name" value="PKS_AT"/>
    <property type="match status" value="3"/>
</dbReference>
<dbReference type="RefSeq" id="WP_093941947.1">
    <property type="nucleotide sequence ID" value="NZ_JACHJM010000014.1"/>
</dbReference>
<keyword evidence="7" id="KW-0511">Multifunctional enzyme</keyword>
<evidence type="ECO:0000256" key="12">
    <source>
        <dbReference type="ARBA" id="ARBA00063272"/>
    </source>
</evidence>
<dbReference type="Proteomes" id="UP000204221">
    <property type="component" value="Chromosome"/>
</dbReference>
<dbReference type="Pfam" id="PF08990">
    <property type="entry name" value="Docking"/>
    <property type="match status" value="1"/>
</dbReference>
<organism evidence="19 20">
    <name type="scientific">Actinoalloteichus hoggarensis</name>
    <dbReference type="NCBI Taxonomy" id="1470176"/>
    <lineage>
        <taxon>Bacteria</taxon>
        <taxon>Bacillati</taxon>
        <taxon>Actinomycetota</taxon>
        <taxon>Actinomycetes</taxon>
        <taxon>Pseudonocardiales</taxon>
        <taxon>Pseudonocardiaceae</taxon>
        <taxon>Actinoalloteichus</taxon>
    </lineage>
</organism>
<dbReference type="PROSITE" id="PS50075">
    <property type="entry name" value="CARRIER"/>
    <property type="match status" value="3"/>
</dbReference>
<dbReference type="SMART" id="SM01294">
    <property type="entry name" value="PKS_PP_betabranch"/>
    <property type="match status" value="3"/>
</dbReference>
<dbReference type="GO" id="GO:0031177">
    <property type="term" value="F:phosphopantetheine binding"/>
    <property type="evidence" value="ECO:0007669"/>
    <property type="project" value="InterPro"/>
</dbReference>
<keyword evidence="5" id="KW-0677">Repeat</keyword>
<dbReference type="SMART" id="SM00823">
    <property type="entry name" value="PKS_PP"/>
    <property type="match status" value="3"/>
</dbReference>
<dbReference type="InterPro" id="IPR041618">
    <property type="entry name" value="PKS_DE"/>
</dbReference>
<dbReference type="InterPro" id="IPR049551">
    <property type="entry name" value="PKS_DH_C"/>
</dbReference>
<dbReference type="FunFam" id="3.40.366.10:FF:000002">
    <property type="entry name" value="Probable polyketide synthase 2"/>
    <property type="match status" value="2"/>
</dbReference>
<comment type="pathway">
    <text evidence="11">Antibiotic biosynthesis; erythromycin biosynthesis.</text>
</comment>
<dbReference type="GO" id="GO:0004312">
    <property type="term" value="F:fatty acid synthase activity"/>
    <property type="evidence" value="ECO:0007669"/>
    <property type="project" value="TreeGrafter"/>
</dbReference>
<feature type="domain" description="Ketosynthase family 3 (KS3)" evidence="17">
    <location>
        <begin position="3084"/>
        <end position="3510"/>
    </location>
</feature>
<evidence type="ECO:0000256" key="9">
    <source>
        <dbReference type="ARBA" id="ARBA00052442"/>
    </source>
</evidence>
<dbReference type="SUPFAM" id="SSF53901">
    <property type="entry name" value="Thiolase-like"/>
    <property type="match status" value="3"/>
</dbReference>
<dbReference type="PANTHER" id="PTHR43775:SF51">
    <property type="entry name" value="INACTIVE PHENOLPHTHIOCEROL SYNTHESIS POLYKETIDE SYNTHASE TYPE I PKS1-RELATED"/>
    <property type="match status" value="1"/>
</dbReference>